<comment type="similarity">
    <text evidence="3">Belongs to the TO family.</text>
</comment>
<evidence type="ECO:0000256" key="2">
    <source>
        <dbReference type="ARBA" id="ARBA00023108"/>
    </source>
</evidence>
<proteinExistence type="inferred from homology"/>
<dbReference type="GO" id="GO:0007623">
    <property type="term" value="P:circadian rhythm"/>
    <property type="evidence" value="ECO:0007669"/>
    <property type="project" value="UniProtKB-ARBA"/>
</dbReference>
<evidence type="ECO:0000256" key="3">
    <source>
        <dbReference type="ARBA" id="ARBA00060902"/>
    </source>
</evidence>
<dbReference type="GO" id="GO:0005615">
    <property type="term" value="C:extracellular space"/>
    <property type="evidence" value="ECO:0007669"/>
    <property type="project" value="TreeGrafter"/>
</dbReference>
<organism evidence="4">
    <name type="scientific">Lygus hesperus</name>
    <name type="common">Western plant bug</name>
    <dbReference type="NCBI Taxonomy" id="30085"/>
    <lineage>
        <taxon>Eukaryota</taxon>
        <taxon>Metazoa</taxon>
        <taxon>Ecdysozoa</taxon>
        <taxon>Arthropoda</taxon>
        <taxon>Hexapoda</taxon>
        <taxon>Insecta</taxon>
        <taxon>Pterygota</taxon>
        <taxon>Neoptera</taxon>
        <taxon>Paraneoptera</taxon>
        <taxon>Hemiptera</taxon>
        <taxon>Heteroptera</taxon>
        <taxon>Panheteroptera</taxon>
        <taxon>Cimicomorpha</taxon>
        <taxon>Miridae</taxon>
        <taxon>Mirini</taxon>
        <taxon>Lygus</taxon>
    </lineage>
</organism>
<sequence length="320" mass="35456">MKIVGGEYLLRGCTNVNRDGQKSSARDALSCSKIASSSRRTVPGTVPGTSYKYYVFALVYITTLKVQTALTSPIMLSAVPAALLLALASVASAAKLPSYIKPCKADRRLNECALKRGREIIPILAPGDPSIRVPVLEPLLLDRVDLKPQGSLELRLSCYNCHVHGLSKAKLLDISLDLRKKHIALKLKIPRLMVTGKYDVQGKVLLFPITGKGVANLTLNDVDVEAALDYRLYKKKKEEYGEAIKHHVKFDANGFRIHLTNLFNGDRLLGDNMNLILNENWKEVLNDLKPSISSTVGQIIVTIINQIFELIPYSQFFIKT</sequence>
<protein>
    <submittedName>
        <fullName evidence="4">Protein takeout</fullName>
    </submittedName>
</protein>
<evidence type="ECO:0000313" key="4">
    <source>
        <dbReference type="EMBL" id="JAQ07829.1"/>
    </source>
</evidence>
<dbReference type="SMART" id="SM00700">
    <property type="entry name" value="JHBP"/>
    <property type="match status" value="1"/>
</dbReference>
<dbReference type="PANTHER" id="PTHR11008">
    <property type="entry name" value="PROTEIN TAKEOUT-LIKE PROTEIN"/>
    <property type="match status" value="1"/>
</dbReference>
<dbReference type="PANTHER" id="PTHR11008:SF41">
    <property type="entry name" value="RE70318P"/>
    <property type="match status" value="1"/>
</dbReference>
<dbReference type="InterPro" id="IPR010562">
    <property type="entry name" value="Haemolymph_juvenile_hormone-bd"/>
</dbReference>
<dbReference type="Gene3D" id="3.15.10.30">
    <property type="entry name" value="Haemolymph juvenile hormone binding protein"/>
    <property type="match status" value="1"/>
</dbReference>
<keyword evidence="1" id="KW-0732">Signal</keyword>
<accession>A0A146LK31</accession>
<name>A0A146LK31_LYGHE</name>
<reference evidence="4" key="1">
    <citation type="journal article" date="2016" name="Gigascience">
        <title>De novo construction of an expanded transcriptome assembly for the western tarnished plant bug, Lygus hesperus.</title>
        <authorList>
            <person name="Tassone E.E."/>
            <person name="Geib S.M."/>
            <person name="Hall B."/>
            <person name="Fabrick J.A."/>
            <person name="Brent C.S."/>
            <person name="Hull J.J."/>
        </authorList>
    </citation>
    <scope>NUCLEOTIDE SEQUENCE</scope>
</reference>
<dbReference type="FunFam" id="3.15.10.30:FF:000001">
    <property type="entry name" value="Takeout-like protein 1"/>
    <property type="match status" value="1"/>
</dbReference>
<dbReference type="EMBL" id="GDHC01010800">
    <property type="protein sequence ID" value="JAQ07829.1"/>
    <property type="molecule type" value="Transcribed_RNA"/>
</dbReference>
<dbReference type="InterPro" id="IPR038606">
    <property type="entry name" value="To_sf"/>
</dbReference>
<evidence type="ECO:0000256" key="1">
    <source>
        <dbReference type="ARBA" id="ARBA00022729"/>
    </source>
</evidence>
<keyword evidence="2" id="KW-0090">Biological rhythms</keyword>
<dbReference type="Pfam" id="PF06585">
    <property type="entry name" value="JHBP"/>
    <property type="match status" value="1"/>
</dbReference>
<gene>
    <name evidence="4" type="primary">to_27</name>
    <name evidence="4" type="ORF">g.53034</name>
</gene>
<dbReference type="AlphaFoldDB" id="A0A146LK31"/>